<keyword evidence="1" id="KW-0812">Transmembrane</keyword>
<keyword evidence="1" id="KW-0472">Membrane</keyword>
<evidence type="ECO:0000313" key="3">
    <source>
        <dbReference type="EMBL" id="ADE39778.1"/>
    </source>
</evidence>
<dbReference type="STRING" id="488538.SAR116_1535"/>
<dbReference type="Gene3D" id="3.60.21.10">
    <property type="match status" value="1"/>
</dbReference>
<dbReference type="InterPro" id="IPR029052">
    <property type="entry name" value="Metallo-depent_PP-like"/>
</dbReference>
<dbReference type="RefSeq" id="WP_013046405.1">
    <property type="nucleotide sequence ID" value="NC_014010.1"/>
</dbReference>
<dbReference type="Proteomes" id="UP000007460">
    <property type="component" value="Chromosome"/>
</dbReference>
<dbReference type="OrthoDB" id="9780884at2"/>
<feature type="transmembrane region" description="Helical" evidence="1">
    <location>
        <begin position="5"/>
        <end position="28"/>
    </location>
</feature>
<dbReference type="SUPFAM" id="SSF56300">
    <property type="entry name" value="Metallo-dependent phosphatases"/>
    <property type="match status" value="1"/>
</dbReference>
<accession>D5BU31</accession>
<keyword evidence="3" id="KW-0378">Hydrolase</keyword>
<keyword evidence="1" id="KW-1133">Transmembrane helix</keyword>
<feature type="domain" description="Calcineurin-like phosphoesterase" evidence="2">
    <location>
        <begin position="138"/>
        <end position="290"/>
    </location>
</feature>
<dbReference type="AlphaFoldDB" id="D5BU31"/>
<keyword evidence="4" id="KW-1185">Reference proteome</keyword>
<reference evidence="3 4" key="1">
    <citation type="journal article" date="2010" name="J. Bacteriol.">
        <title>Complete genome sequence of "Candidatus Puniceispirillum marinum" IMCC1322, a representative of the SAR116 clade in the Alphaproteobacteria.</title>
        <authorList>
            <person name="Oh H.M."/>
            <person name="Kwon K.K."/>
            <person name="Kang I."/>
            <person name="Kang S.G."/>
            <person name="Lee J.H."/>
            <person name="Kim S.J."/>
            <person name="Cho J.C."/>
        </authorList>
    </citation>
    <scope>NUCLEOTIDE SEQUENCE [LARGE SCALE GENOMIC DNA]</scope>
    <source>
        <strain evidence="3 4">IMCC1322</strain>
    </source>
</reference>
<dbReference type="PANTHER" id="PTHR31302">
    <property type="entry name" value="TRANSMEMBRANE PROTEIN WITH METALLOPHOSPHOESTERASE DOMAIN-RELATED"/>
    <property type="match status" value="1"/>
</dbReference>
<dbReference type="EMBL" id="CP001751">
    <property type="protein sequence ID" value="ADE39778.1"/>
    <property type="molecule type" value="Genomic_DNA"/>
</dbReference>
<evidence type="ECO:0000256" key="1">
    <source>
        <dbReference type="SAM" id="Phobius"/>
    </source>
</evidence>
<name>D5BU31_PUNMI</name>
<organism evidence="3 4">
    <name type="scientific">Puniceispirillum marinum (strain IMCC1322)</name>
    <dbReference type="NCBI Taxonomy" id="488538"/>
    <lineage>
        <taxon>Bacteria</taxon>
        <taxon>Pseudomonadati</taxon>
        <taxon>Pseudomonadota</taxon>
        <taxon>Alphaproteobacteria</taxon>
        <taxon>Candidatus Puniceispirillales</taxon>
        <taxon>Candidatus Puniceispirillaceae</taxon>
        <taxon>Candidatus Puniceispirillum</taxon>
    </lineage>
</organism>
<evidence type="ECO:0000313" key="4">
    <source>
        <dbReference type="Proteomes" id="UP000007460"/>
    </source>
</evidence>
<proteinExistence type="predicted"/>
<feature type="transmembrane region" description="Helical" evidence="1">
    <location>
        <begin position="98"/>
        <end position="115"/>
    </location>
</feature>
<evidence type="ECO:0000259" key="2">
    <source>
        <dbReference type="Pfam" id="PF00149"/>
    </source>
</evidence>
<feature type="transmembrane region" description="Helical" evidence="1">
    <location>
        <begin position="34"/>
        <end position="54"/>
    </location>
</feature>
<protein>
    <submittedName>
        <fullName evidence="3">Putative metallophosphoesterase</fullName>
        <ecNumber evidence="3">3.1.-.-</ecNumber>
    </submittedName>
</protein>
<dbReference type="EC" id="3.1.-.-" evidence="3"/>
<dbReference type="InterPro" id="IPR004843">
    <property type="entry name" value="Calcineurin-like_PHP"/>
</dbReference>
<gene>
    <name evidence="3" type="ordered locus">SAR116_1535</name>
</gene>
<sequence length="350" mass="39774">MRDFIFAAIIFVFSFLIYIYPLNIVAYLLFDARLIQPIAIIPTTIIALTVFVYFKTHFTSSLLSAFIYYGMGIGFIGFSIFNIGLIAALIVPDFTREIGMLCFIAFVITCVKSILNGRYIHLKNIHITSPKIDKPTNLLFISDVHLGSNSKQHFERICQTIDKLDYDFLLIGGDLFDSSAFDATDLNPLKAIEKPILFVTGNHEYYVKDHQAKVADLVNYNITILDNQSVQLDRLNIIGISDNQTPKMQSEIARNLVCHKRFNLLMIHQPSIWDSAPHNTDLMLSGHTHNGQIFPFNLLVRLQFRTVYGIYKRLDSNLYVSSGSGTWGPKMRLGTRNEIIQISILPRNLA</sequence>
<dbReference type="HOGENOM" id="CLU_025443_0_1_5"/>
<dbReference type="KEGG" id="apb:SAR116_1535"/>
<dbReference type="PANTHER" id="PTHR31302:SF0">
    <property type="entry name" value="TRANSMEMBRANE PROTEIN WITH METALLOPHOSPHOESTERASE DOMAIN"/>
    <property type="match status" value="1"/>
</dbReference>
<dbReference type="eggNOG" id="COG1408">
    <property type="taxonomic scope" value="Bacteria"/>
</dbReference>
<dbReference type="Pfam" id="PF00149">
    <property type="entry name" value="Metallophos"/>
    <property type="match status" value="1"/>
</dbReference>
<dbReference type="InterPro" id="IPR051158">
    <property type="entry name" value="Metallophosphoesterase_sf"/>
</dbReference>
<feature type="transmembrane region" description="Helical" evidence="1">
    <location>
        <begin position="66"/>
        <end position="92"/>
    </location>
</feature>
<dbReference type="GO" id="GO:0016787">
    <property type="term" value="F:hydrolase activity"/>
    <property type="evidence" value="ECO:0007669"/>
    <property type="project" value="UniProtKB-KW"/>
</dbReference>